<reference evidence="4 5" key="1">
    <citation type="submission" date="2024-04" db="EMBL/GenBank/DDBJ databases">
        <title>Tritrichomonas musculus Genome.</title>
        <authorList>
            <person name="Alves-Ferreira E."/>
            <person name="Grigg M."/>
            <person name="Lorenzi H."/>
            <person name="Galac M."/>
        </authorList>
    </citation>
    <scope>NUCLEOTIDE SEQUENCE [LARGE SCALE GENOMIC DNA]</scope>
    <source>
        <strain evidence="4 5">EAF2021</strain>
    </source>
</reference>
<dbReference type="InterPro" id="IPR013785">
    <property type="entry name" value="Aldolase_TIM"/>
</dbReference>
<evidence type="ECO:0000259" key="3">
    <source>
        <dbReference type="Pfam" id="PF00724"/>
    </source>
</evidence>
<dbReference type="PANTHER" id="PTHR43656">
    <property type="entry name" value="BINDING OXIDOREDUCTASE, PUTATIVE (AFU_ORTHOLOGUE AFUA_2G08260)-RELATED"/>
    <property type="match status" value="1"/>
</dbReference>
<dbReference type="InterPro" id="IPR001155">
    <property type="entry name" value="OxRdtase_FMN_N"/>
</dbReference>
<dbReference type="PANTHER" id="PTHR43656:SF2">
    <property type="entry name" value="BINDING OXIDOREDUCTASE, PUTATIVE (AFU_ORTHOLOGUE AFUA_2G08260)-RELATED"/>
    <property type="match status" value="1"/>
</dbReference>
<dbReference type="Proteomes" id="UP001470230">
    <property type="component" value="Unassembled WGS sequence"/>
</dbReference>
<name>A0ABR2JY31_9EUKA</name>
<gene>
    <name evidence="4" type="ORF">M9Y10_046063</name>
</gene>
<evidence type="ECO:0000256" key="1">
    <source>
        <dbReference type="ARBA" id="ARBA00022630"/>
    </source>
</evidence>
<comment type="caution">
    <text evidence="4">The sequence shown here is derived from an EMBL/GenBank/DDBJ whole genome shotgun (WGS) entry which is preliminary data.</text>
</comment>
<keyword evidence="1" id="KW-0285">Flavoprotein</keyword>
<keyword evidence="2" id="KW-0560">Oxidoreductase</keyword>
<dbReference type="Pfam" id="PF00724">
    <property type="entry name" value="Oxidored_FMN"/>
    <property type="match status" value="1"/>
</dbReference>
<sequence length="359" mass="40461">MSLKYAFSPIRVGPLELKNRFIRSATGLSLSELNGKPKKELFEEYKKLADGEIGLIISGYAYPLRNGRATPNQSGFYARWIVNQYKPIVDNIHSKGGKFIFQICHGGLHSVGYEDDETKDPTPILSPSGDSFMFDDPNHKSLAKSMNKTEIDDVISSFGRAAFMAQQIGADGIQIHAAHGYLLSEFLSPFFNRRTDEYGGSIENRLRIVQEIINEIRRITKPSFSCSIKMNGFDGYNEKHNRLITPELCSEYVKRLKNLDFFEISSSFSVLEGKYKSSFKKAIGKKIKLPKRMFNLQAAEIIKKANPDKIIASVGGHRYINEIEDVLKSKKVDLISISTPLISNPYAIKEMKEGKISHC</sequence>
<keyword evidence="5" id="KW-1185">Reference proteome</keyword>
<dbReference type="EMBL" id="JAPFFF010000009">
    <property type="protein sequence ID" value="KAK8883413.1"/>
    <property type="molecule type" value="Genomic_DNA"/>
</dbReference>
<organism evidence="4 5">
    <name type="scientific">Tritrichomonas musculus</name>
    <dbReference type="NCBI Taxonomy" id="1915356"/>
    <lineage>
        <taxon>Eukaryota</taxon>
        <taxon>Metamonada</taxon>
        <taxon>Parabasalia</taxon>
        <taxon>Tritrichomonadida</taxon>
        <taxon>Tritrichomonadidae</taxon>
        <taxon>Tritrichomonas</taxon>
    </lineage>
</organism>
<dbReference type="Gene3D" id="3.20.20.70">
    <property type="entry name" value="Aldolase class I"/>
    <property type="match status" value="1"/>
</dbReference>
<evidence type="ECO:0000313" key="4">
    <source>
        <dbReference type="EMBL" id="KAK8883413.1"/>
    </source>
</evidence>
<protein>
    <recommendedName>
        <fullName evidence="3">NADH:flavin oxidoreductase/NADH oxidase N-terminal domain-containing protein</fullName>
    </recommendedName>
</protein>
<proteinExistence type="predicted"/>
<dbReference type="CDD" id="cd02803">
    <property type="entry name" value="OYE_like_FMN_family"/>
    <property type="match status" value="1"/>
</dbReference>
<dbReference type="SUPFAM" id="SSF51395">
    <property type="entry name" value="FMN-linked oxidoreductases"/>
    <property type="match status" value="1"/>
</dbReference>
<dbReference type="InterPro" id="IPR051799">
    <property type="entry name" value="NADH_flavin_oxidoreductase"/>
</dbReference>
<evidence type="ECO:0000313" key="5">
    <source>
        <dbReference type="Proteomes" id="UP001470230"/>
    </source>
</evidence>
<accession>A0ABR2JY31</accession>
<evidence type="ECO:0000256" key="2">
    <source>
        <dbReference type="ARBA" id="ARBA00023002"/>
    </source>
</evidence>
<feature type="domain" description="NADH:flavin oxidoreductase/NADH oxidase N-terminal" evidence="3">
    <location>
        <begin position="7"/>
        <end position="354"/>
    </location>
</feature>